<organism evidence="2 3">
    <name type="scientific">Rasamsonia emersonii (strain ATCC 16479 / CBS 393.64 / IMI 116815)</name>
    <dbReference type="NCBI Taxonomy" id="1408163"/>
    <lineage>
        <taxon>Eukaryota</taxon>
        <taxon>Fungi</taxon>
        <taxon>Dikarya</taxon>
        <taxon>Ascomycota</taxon>
        <taxon>Pezizomycotina</taxon>
        <taxon>Eurotiomycetes</taxon>
        <taxon>Eurotiomycetidae</taxon>
        <taxon>Eurotiales</taxon>
        <taxon>Trichocomaceae</taxon>
        <taxon>Rasamsonia</taxon>
    </lineage>
</organism>
<feature type="region of interest" description="Disordered" evidence="1">
    <location>
        <begin position="309"/>
        <end position="328"/>
    </location>
</feature>
<feature type="compositionally biased region" description="Polar residues" evidence="1">
    <location>
        <begin position="122"/>
        <end position="133"/>
    </location>
</feature>
<sequence length="499" mass="54292">MPGDLRQGTPPVNHTHSLSSCNPFPTGLGNQSVYDSASYQSYHDFRDAILAPPAALTTHSTKSLSEPTESDHTRPSNHRRANTEIIPPRSLSSSARSLARSETKGTFDTGGKSLADWFPGKSESSALGRSPSPTKEHPSTMDSTPETTMNSQLHETLPVSTLSNYPPTSRFQKRMTAPSALRQVASSRFSWFGSKPQEPAKPVLPEPADDEFLNLDITGALFPPGSSKEYSQEAFEALQANAENILRRLQATYKQRTFALHEVMAEKTALQEELAEARTRVQNLKMQLDGMAQKALETEKTTKALAEELEKERQARREAEEARRRSVVLVSGRNSDSFSDIMETPRRHAKRHSSSTLTSDSGFESGDESSAESIFSRRIEYPGSPLSTFSTPACSTSPEATLSPPVSTTSQTTPKPHPPASQPQPRLSAYDRVIKGLSPLTNALVGSNNSQSKCSNCHGVPASEAWSVLGVLGEENKGLKQRIGDLEAIIDDCLNIVGS</sequence>
<feature type="compositionally biased region" description="Low complexity" evidence="1">
    <location>
        <begin position="89"/>
        <end position="98"/>
    </location>
</feature>
<proteinExistence type="predicted"/>
<feature type="compositionally biased region" description="Polar residues" evidence="1">
    <location>
        <begin position="140"/>
        <end position="151"/>
    </location>
</feature>
<dbReference type="GeneID" id="25321620"/>
<protein>
    <submittedName>
        <fullName evidence="2">Uncharacterized protein</fullName>
    </submittedName>
</protein>
<name>A0A0F4YES1_RASE3</name>
<feature type="region of interest" description="Disordered" evidence="1">
    <location>
        <begin position="1"/>
        <end position="33"/>
    </location>
</feature>
<feature type="compositionally biased region" description="Low complexity" evidence="1">
    <location>
        <begin position="401"/>
        <end position="414"/>
    </location>
</feature>
<feature type="region of interest" description="Disordered" evidence="1">
    <location>
        <begin position="53"/>
        <end position="151"/>
    </location>
</feature>
<dbReference type="STRING" id="1408163.A0A0F4YES1"/>
<accession>A0A0F4YES1</accession>
<dbReference type="RefSeq" id="XP_013323319.1">
    <property type="nucleotide sequence ID" value="XM_013467865.1"/>
</dbReference>
<feature type="compositionally biased region" description="Polar residues" evidence="1">
    <location>
        <begin position="10"/>
        <end position="33"/>
    </location>
</feature>
<keyword evidence="3" id="KW-1185">Reference proteome</keyword>
<feature type="region of interest" description="Disordered" evidence="1">
    <location>
        <begin position="386"/>
        <end position="426"/>
    </location>
</feature>
<dbReference type="PROSITE" id="PS51257">
    <property type="entry name" value="PROKAR_LIPOPROTEIN"/>
    <property type="match status" value="1"/>
</dbReference>
<feature type="compositionally biased region" description="Basic and acidic residues" evidence="1">
    <location>
        <begin position="309"/>
        <end position="324"/>
    </location>
</feature>
<dbReference type="Proteomes" id="UP000053958">
    <property type="component" value="Unassembled WGS sequence"/>
</dbReference>
<dbReference type="EMBL" id="LASV01000742">
    <property type="protein sequence ID" value="KKA16707.1"/>
    <property type="molecule type" value="Genomic_DNA"/>
</dbReference>
<dbReference type="OrthoDB" id="5377009at2759"/>
<dbReference type="AlphaFoldDB" id="A0A0F4YES1"/>
<feature type="region of interest" description="Disordered" evidence="1">
    <location>
        <begin position="336"/>
        <end position="371"/>
    </location>
</feature>
<evidence type="ECO:0000313" key="2">
    <source>
        <dbReference type="EMBL" id="KKA16707.1"/>
    </source>
</evidence>
<feature type="compositionally biased region" description="Polar residues" evidence="1">
    <location>
        <begin position="386"/>
        <end position="400"/>
    </location>
</feature>
<reference evidence="2 3" key="1">
    <citation type="submission" date="2015-04" db="EMBL/GenBank/DDBJ databases">
        <authorList>
            <person name="Heijne W.H."/>
            <person name="Fedorova N.D."/>
            <person name="Nierman W.C."/>
            <person name="Vollebregt A.W."/>
            <person name="Zhao Z."/>
            <person name="Wu L."/>
            <person name="Kumar M."/>
            <person name="Stam H."/>
            <person name="van den Berg M.A."/>
            <person name="Pel H.J."/>
        </authorList>
    </citation>
    <scope>NUCLEOTIDE SEQUENCE [LARGE SCALE GENOMIC DNA]</scope>
    <source>
        <strain evidence="2 3">CBS 393.64</strain>
    </source>
</reference>
<evidence type="ECO:0000256" key="1">
    <source>
        <dbReference type="SAM" id="MobiDB-lite"/>
    </source>
</evidence>
<evidence type="ECO:0000313" key="3">
    <source>
        <dbReference type="Proteomes" id="UP000053958"/>
    </source>
</evidence>
<comment type="caution">
    <text evidence="2">The sequence shown here is derived from an EMBL/GenBank/DDBJ whole genome shotgun (WGS) entry which is preliminary data.</text>
</comment>
<feature type="compositionally biased region" description="Polar residues" evidence="1">
    <location>
        <begin position="57"/>
        <end position="67"/>
    </location>
</feature>
<gene>
    <name evidence="2" type="ORF">T310_9688</name>
</gene>